<dbReference type="InterPro" id="IPR017937">
    <property type="entry name" value="Thioredoxin_CS"/>
</dbReference>
<keyword evidence="4" id="KW-0676">Redox-active center</keyword>
<dbReference type="RefSeq" id="WP_133993941.1">
    <property type="nucleotide sequence ID" value="NZ_SODV01000001.1"/>
</dbReference>
<keyword evidence="8" id="KW-1185">Reference proteome</keyword>
<name>A0A4R8DU33_9BACT</name>
<accession>A0A4R8DU33</accession>
<dbReference type="OrthoDB" id="634996at2"/>
<feature type="domain" description="Thioredoxin" evidence="6">
    <location>
        <begin position="352"/>
        <end position="506"/>
    </location>
</feature>
<keyword evidence="3" id="KW-1015">Disulfide bond</keyword>
<dbReference type="EMBL" id="SODV01000001">
    <property type="protein sequence ID" value="TDX01426.1"/>
    <property type="molecule type" value="Genomic_DNA"/>
</dbReference>
<evidence type="ECO:0000256" key="2">
    <source>
        <dbReference type="ARBA" id="ARBA00022748"/>
    </source>
</evidence>
<dbReference type="Proteomes" id="UP000294498">
    <property type="component" value="Unassembled WGS sequence"/>
</dbReference>
<dbReference type="AlphaFoldDB" id="A0A4R8DU33"/>
<dbReference type="Pfam" id="PF00578">
    <property type="entry name" value="AhpC-TSA"/>
    <property type="match status" value="1"/>
</dbReference>
<dbReference type="PANTHER" id="PTHR42852">
    <property type="entry name" value="THIOL:DISULFIDE INTERCHANGE PROTEIN DSBE"/>
    <property type="match status" value="1"/>
</dbReference>
<dbReference type="InterPro" id="IPR000866">
    <property type="entry name" value="AhpC/TSA"/>
</dbReference>
<dbReference type="Gene3D" id="1.25.40.10">
    <property type="entry name" value="Tetratricopeptide repeat domain"/>
    <property type="match status" value="1"/>
</dbReference>
<dbReference type="InterPro" id="IPR013766">
    <property type="entry name" value="Thioredoxin_domain"/>
</dbReference>
<feature type="chain" id="PRO_5020424864" evidence="5">
    <location>
        <begin position="20"/>
        <end position="506"/>
    </location>
</feature>
<evidence type="ECO:0000256" key="1">
    <source>
        <dbReference type="ARBA" id="ARBA00004196"/>
    </source>
</evidence>
<evidence type="ECO:0000259" key="6">
    <source>
        <dbReference type="PROSITE" id="PS51352"/>
    </source>
</evidence>
<dbReference type="CDD" id="cd02966">
    <property type="entry name" value="TlpA_like_family"/>
    <property type="match status" value="1"/>
</dbReference>
<dbReference type="PROSITE" id="PS51352">
    <property type="entry name" value="THIOREDOXIN_2"/>
    <property type="match status" value="1"/>
</dbReference>
<dbReference type="SUPFAM" id="SSF48452">
    <property type="entry name" value="TPR-like"/>
    <property type="match status" value="1"/>
</dbReference>
<evidence type="ECO:0000256" key="5">
    <source>
        <dbReference type="SAM" id="SignalP"/>
    </source>
</evidence>
<organism evidence="7 8">
    <name type="scientific">Dinghuibacter silviterrae</name>
    <dbReference type="NCBI Taxonomy" id="1539049"/>
    <lineage>
        <taxon>Bacteria</taxon>
        <taxon>Pseudomonadati</taxon>
        <taxon>Bacteroidota</taxon>
        <taxon>Chitinophagia</taxon>
        <taxon>Chitinophagales</taxon>
        <taxon>Chitinophagaceae</taxon>
        <taxon>Dinghuibacter</taxon>
    </lineage>
</organism>
<comment type="subcellular location">
    <subcellularLocation>
        <location evidence="1">Cell envelope</location>
    </subcellularLocation>
</comment>
<evidence type="ECO:0000256" key="3">
    <source>
        <dbReference type="ARBA" id="ARBA00023157"/>
    </source>
</evidence>
<comment type="caution">
    <text evidence="7">The sequence shown here is derived from an EMBL/GenBank/DDBJ whole genome shotgun (WGS) entry which is preliminary data.</text>
</comment>
<sequence>MKTILICFALAGICSGANAQTAAHHATTAAAHRTSAPAQEQRDTLAPYAYGLANSKDPLSRDTLRGILDTLKASAGERHLQIAANIYAFIKEKATADSLRKVIREKFPLGDEARGEAEQAIYNEKDPAQKEALYKAWVAKFPPSRFPNIDHDHIVYDYARMSLANAFAEAGNDTKALYWAGRCEEDFYFGNIYGGLGEHYVKLGKLHMAETCTKKALLSAQKYYEEKNPDNAAKFAGSGYPGLMTSYTDILIKEKKYTEALPWAKKALALQKEPSPRLAFVYSKLLMTRHRYTEAFHYMEGTLKAGQANTEMIDTFKVLYVKVHGGLTGYDAYADAIHKAFLQDMHNRLTKEKMDLPAPDFTLTDVNGKSVTLSDYKGKTVVLDFWATWCTPCKASFPSMKRVVEKYSADTNVAFLFIHTWEHDTGATAAAKTFIEQHQYPFEVLMDLKDPKDGANKVVESYKVSGIPTKFVVDGNGKIRFKFTGFDGGDDAAVEEVSAMIEMARG</sequence>
<dbReference type="GO" id="GO:0016491">
    <property type="term" value="F:oxidoreductase activity"/>
    <property type="evidence" value="ECO:0007669"/>
    <property type="project" value="InterPro"/>
</dbReference>
<protein>
    <submittedName>
        <fullName evidence="7">Peroxiredoxin</fullName>
    </submittedName>
</protein>
<proteinExistence type="predicted"/>
<keyword evidence="2" id="KW-0201">Cytochrome c-type biogenesis</keyword>
<dbReference type="InterPro" id="IPR036249">
    <property type="entry name" value="Thioredoxin-like_sf"/>
</dbReference>
<dbReference type="GO" id="GO:0017004">
    <property type="term" value="P:cytochrome complex assembly"/>
    <property type="evidence" value="ECO:0007669"/>
    <property type="project" value="UniProtKB-KW"/>
</dbReference>
<gene>
    <name evidence="7" type="ORF">EDB95_2461</name>
</gene>
<keyword evidence="5" id="KW-0732">Signal</keyword>
<dbReference type="SUPFAM" id="SSF52833">
    <property type="entry name" value="Thioredoxin-like"/>
    <property type="match status" value="1"/>
</dbReference>
<dbReference type="PANTHER" id="PTHR42852:SF6">
    <property type="entry name" value="THIOL:DISULFIDE INTERCHANGE PROTEIN DSBE"/>
    <property type="match status" value="1"/>
</dbReference>
<evidence type="ECO:0000313" key="7">
    <source>
        <dbReference type="EMBL" id="TDX01426.1"/>
    </source>
</evidence>
<dbReference type="InterPro" id="IPR011990">
    <property type="entry name" value="TPR-like_helical_dom_sf"/>
</dbReference>
<dbReference type="PROSITE" id="PS00194">
    <property type="entry name" value="THIOREDOXIN_1"/>
    <property type="match status" value="1"/>
</dbReference>
<dbReference type="Gene3D" id="3.40.30.10">
    <property type="entry name" value="Glutaredoxin"/>
    <property type="match status" value="1"/>
</dbReference>
<feature type="signal peptide" evidence="5">
    <location>
        <begin position="1"/>
        <end position="19"/>
    </location>
</feature>
<evidence type="ECO:0000256" key="4">
    <source>
        <dbReference type="ARBA" id="ARBA00023284"/>
    </source>
</evidence>
<dbReference type="InterPro" id="IPR050553">
    <property type="entry name" value="Thioredoxin_ResA/DsbE_sf"/>
</dbReference>
<dbReference type="GO" id="GO:0006950">
    <property type="term" value="P:response to stress"/>
    <property type="evidence" value="ECO:0007669"/>
    <property type="project" value="UniProtKB-ARBA"/>
</dbReference>
<reference evidence="7 8" key="1">
    <citation type="submission" date="2019-03" db="EMBL/GenBank/DDBJ databases">
        <title>Genomic Encyclopedia of Type Strains, Phase IV (KMG-IV): sequencing the most valuable type-strain genomes for metagenomic binning, comparative biology and taxonomic classification.</title>
        <authorList>
            <person name="Goeker M."/>
        </authorList>
    </citation>
    <scope>NUCLEOTIDE SEQUENCE [LARGE SCALE GENOMIC DNA]</scope>
    <source>
        <strain evidence="7 8">DSM 100059</strain>
    </source>
</reference>
<evidence type="ECO:0000313" key="8">
    <source>
        <dbReference type="Proteomes" id="UP000294498"/>
    </source>
</evidence>
<dbReference type="GO" id="GO:0016209">
    <property type="term" value="F:antioxidant activity"/>
    <property type="evidence" value="ECO:0007669"/>
    <property type="project" value="InterPro"/>
</dbReference>
<dbReference type="GO" id="GO:0030313">
    <property type="term" value="C:cell envelope"/>
    <property type="evidence" value="ECO:0007669"/>
    <property type="project" value="UniProtKB-SubCell"/>
</dbReference>